<feature type="transmembrane region" description="Helical" evidence="6">
    <location>
        <begin position="664"/>
        <end position="685"/>
    </location>
</feature>
<feature type="transmembrane region" description="Helical" evidence="6">
    <location>
        <begin position="739"/>
        <end position="766"/>
    </location>
</feature>
<feature type="transmembrane region" description="Helical" evidence="6">
    <location>
        <begin position="609"/>
        <end position="631"/>
    </location>
</feature>
<keyword evidence="2" id="KW-1003">Cell membrane</keyword>
<feature type="transmembrane region" description="Helical" evidence="6">
    <location>
        <begin position="638"/>
        <end position="658"/>
    </location>
</feature>
<feature type="transmembrane region" description="Helical" evidence="6">
    <location>
        <begin position="226"/>
        <end position="248"/>
    </location>
</feature>
<dbReference type="PANTHER" id="PTHR33406:SF12">
    <property type="entry name" value="BLR2997 PROTEIN"/>
    <property type="match status" value="1"/>
</dbReference>
<dbReference type="PROSITE" id="PS50156">
    <property type="entry name" value="SSD"/>
    <property type="match status" value="1"/>
</dbReference>
<dbReference type="RefSeq" id="WP_116686550.1">
    <property type="nucleotide sequence ID" value="NZ_CAWNYD010000002.1"/>
</dbReference>
<evidence type="ECO:0000313" key="8">
    <source>
        <dbReference type="EMBL" id="PVZ70477.1"/>
    </source>
</evidence>
<feature type="transmembrane region" description="Helical" evidence="6">
    <location>
        <begin position="410"/>
        <end position="427"/>
    </location>
</feature>
<evidence type="ECO:0000259" key="7">
    <source>
        <dbReference type="PROSITE" id="PS50156"/>
    </source>
</evidence>
<evidence type="ECO:0000256" key="3">
    <source>
        <dbReference type="ARBA" id="ARBA00022692"/>
    </source>
</evidence>
<dbReference type="OrthoDB" id="9803781at2"/>
<proteinExistence type="predicted"/>
<sequence length="781" mass="86184">MLESFISTVLRWRYSVLGLCMVLFAATLGGFPLTPNADYRMFFSSENPEMQAFEHLQQTYTKSDTLLFVISPKDDQVFSKPTLSIIHQLTDAAWQIPYSLRVDSITNYQHTEALEDDLNVASLVDDPAVLTDADLQKIKNIATNEPLLVKRLINPQGSITAILVTVQLPEKDKFGTQPEVVKASRALRDQFIAKYPDVEFRLTGKIMNNNAFKEATMWDLKHLVPVAFAVAVLCIAVYMFIASGASWITMISGTLGSLAIIFVSIGMAMGMAGWMGLYLTPPLANAPTMILTLAVADSIHILVAFFQQLRNGKDRRAAMAESLRINFSPVFITSITTVIGFLSLNFSDTPPFHDLGNTVAIGVTVAWLMSITLLPALMMILPIRVSGRDEQASHSMEVFADWVIAHSKKLLPLSLVLIIATVAFMPANKLYDNWAEYFDESLLIRQVNDYTKANLTGLATIEYSLSSGESGGISNPEFLATVDAFTDWYRSQSEVVHVQTITDTFKQLNQNMHAGQPEYYQLPEQRDLAAQYLLMYEMSLPFGLDLNNQIDIDKSSIRLTATLKNLPTSELLGLQERAKSWLNENAPKTMYHEGSSSDVMFAHISYNNMYSMLEGAFLAMLVISAILAVALKSAKFGLISLLPNMLPIAVGFGLWGMLFGQVGLGLSMVTGVTMGIVVDYTVHFLSKFLRAQREQGLDTADAIRYAFKTVGVALFVTTIILVANFGVLAFSVFGMNSDAGILTAATILIALFIDFIFLPPLLLMLIRSKAEISQPELAKAA</sequence>
<dbReference type="InterPro" id="IPR004869">
    <property type="entry name" value="MMPL_dom"/>
</dbReference>
<dbReference type="PANTHER" id="PTHR33406">
    <property type="entry name" value="MEMBRANE PROTEIN MJ1562-RELATED"/>
    <property type="match status" value="1"/>
</dbReference>
<feature type="transmembrane region" description="Helical" evidence="6">
    <location>
        <begin position="359"/>
        <end position="381"/>
    </location>
</feature>
<evidence type="ECO:0000256" key="1">
    <source>
        <dbReference type="ARBA" id="ARBA00004651"/>
    </source>
</evidence>
<accession>A0A2V1GYQ5</accession>
<evidence type="ECO:0000313" key="9">
    <source>
        <dbReference type="Proteomes" id="UP000244906"/>
    </source>
</evidence>
<protein>
    <submittedName>
        <fullName evidence="8">RND transporter</fullName>
    </submittedName>
</protein>
<keyword evidence="3 6" id="KW-0812">Transmembrane</keyword>
<dbReference type="GO" id="GO:0005886">
    <property type="term" value="C:plasma membrane"/>
    <property type="evidence" value="ECO:0007669"/>
    <property type="project" value="UniProtKB-SubCell"/>
</dbReference>
<comment type="caution">
    <text evidence="8">The sequence shown here is derived from an EMBL/GenBank/DDBJ whole genome shotgun (WGS) entry which is preliminary data.</text>
</comment>
<feature type="transmembrane region" description="Helical" evidence="6">
    <location>
        <begin position="289"/>
        <end position="306"/>
    </location>
</feature>
<dbReference type="AlphaFoldDB" id="A0A2V1GYQ5"/>
<evidence type="ECO:0000256" key="6">
    <source>
        <dbReference type="SAM" id="Phobius"/>
    </source>
</evidence>
<organism evidence="8 9">
    <name type="scientific">Pelagibaculum spongiae</name>
    <dbReference type="NCBI Taxonomy" id="2080658"/>
    <lineage>
        <taxon>Bacteria</taxon>
        <taxon>Pseudomonadati</taxon>
        <taxon>Pseudomonadota</taxon>
        <taxon>Gammaproteobacteria</taxon>
        <taxon>Oceanospirillales</taxon>
        <taxon>Pelagibaculum</taxon>
    </lineage>
</organism>
<evidence type="ECO:0000256" key="2">
    <source>
        <dbReference type="ARBA" id="ARBA00022475"/>
    </source>
</evidence>
<feature type="domain" description="SSD" evidence="7">
    <location>
        <begin position="255"/>
        <end position="380"/>
    </location>
</feature>
<feature type="transmembrane region" description="Helical" evidence="6">
    <location>
        <begin position="12"/>
        <end position="33"/>
    </location>
</feature>
<name>A0A2V1GYQ5_9GAMM</name>
<evidence type="ECO:0000256" key="5">
    <source>
        <dbReference type="ARBA" id="ARBA00023136"/>
    </source>
</evidence>
<feature type="transmembrane region" description="Helical" evidence="6">
    <location>
        <begin position="705"/>
        <end position="733"/>
    </location>
</feature>
<reference evidence="8 9" key="1">
    <citation type="submission" date="2018-04" db="EMBL/GenBank/DDBJ databases">
        <title>Thalassorhabdus spongiae gen. nov., sp. nov., isolated from a marine sponge in South-West Iceland.</title>
        <authorList>
            <person name="Knobloch S."/>
            <person name="Daussin A."/>
            <person name="Johannsson R."/>
            <person name="Marteinsson V.T."/>
        </authorList>
    </citation>
    <scope>NUCLEOTIDE SEQUENCE [LARGE SCALE GENOMIC DNA]</scope>
    <source>
        <strain evidence="8 9">Hp12</strain>
    </source>
</reference>
<keyword evidence="5 6" id="KW-0472">Membrane</keyword>
<dbReference type="InterPro" id="IPR050545">
    <property type="entry name" value="Mycobact_MmpL"/>
</dbReference>
<dbReference type="SUPFAM" id="SSF82866">
    <property type="entry name" value="Multidrug efflux transporter AcrB transmembrane domain"/>
    <property type="match status" value="2"/>
</dbReference>
<feature type="transmembrane region" description="Helical" evidence="6">
    <location>
        <begin position="255"/>
        <end position="277"/>
    </location>
</feature>
<keyword evidence="4 6" id="KW-1133">Transmembrane helix</keyword>
<dbReference type="Proteomes" id="UP000244906">
    <property type="component" value="Unassembled WGS sequence"/>
</dbReference>
<keyword evidence="9" id="KW-1185">Reference proteome</keyword>
<evidence type="ECO:0000256" key="4">
    <source>
        <dbReference type="ARBA" id="ARBA00022989"/>
    </source>
</evidence>
<dbReference type="Pfam" id="PF03176">
    <property type="entry name" value="MMPL"/>
    <property type="match status" value="2"/>
</dbReference>
<dbReference type="InterPro" id="IPR000731">
    <property type="entry name" value="SSD"/>
</dbReference>
<comment type="subcellular location">
    <subcellularLocation>
        <location evidence="1">Cell membrane</location>
        <topology evidence="1">Multi-pass membrane protein</topology>
    </subcellularLocation>
</comment>
<dbReference type="EMBL" id="QDDL01000002">
    <property type="protein sequence ID" value="PVZ70477.1"/>
    <property type="molecule type" value="Genomic_DNA"/>
</dbReference>
<feature type="transmembrane region" description="Helical" evidence="6">
    <location>
        <begin position="327"/>
        <end position="347"/>
    </location>
</feature>
<dbReference type="Gene3D" id="1.20.1640.10">
    <property type="entry name" value="Multidrug efflux transporter AcrB transmembrane domain"/>
    <property type="match status" value="2"/>
</dbReference>
<gene>
    <name evidence="8" type="ORF">DC094_07800</name>
</gene>